<dbReference type="Proteomes" id="UP000617628">
    <property type="component" value="Unassembled WGS sequence"/>
</dbReference>
<keyword evidence="4" id="KW-1185">Reference proteome</keyword>
<accession>A0A934VJH2</accession>
<evidence type="ECO:0000313" key="3">
    <source>
        <dbReference type="EMBL" id="MBK1875616.1"/>
    </source>
</evidence>
<protein>
    <submittedName>
        <fullName evidence="3">Alpha/beta fold hydrolase</fullName>
    </submittedName>
</protein>
<sequence length="241" mass="26359">MNTATLSNRYGQRIDATFHSAPNDAYLALLGHGITGNKDRPLVVGLAEELANLGIPSLRFSFAGNGKSQGRFEDCTITSQTEDLVDLLGHVSNTSRHIIYIGHSLGGAVGTLVAANEPNRIHTLVSLAGMVHTTAFFQREFGEQTPGDGFMWDEPACPLSQKAWDNAHEIHNTLDAAQRITQPWLLFHGTDDDVVPVSDSRDALAATASPRTDFYERPGEEHMFSKEAYPEIAKAIVNFLR</sequence>
<dbReference type="PANTHER" id="PTHR16138:SF7">
    <property type="entry name" value="PALMITOYL-PROTEIN THIOESTERASE ABHD10, MITOCHONDRIAL"/>
    <property type="match status" value="1"/>
</dbReference>
<dbReference type="InterPro" id="IPR052382">
    <property type="entry name" value="ABHD10_acyl-thioesterase"/>
</dbReference>
<dbReference type="AlphaFoldDB" id="A0A934VJH2"/>
<comment type="caution">
    <text evidence="3">The sequence shown here is derived from an EMBL/GenBank/DDBJ whole genome shotgun (WGS) entry which is preliminary data.</text>
</comment>
<evidence type="ECO:0000259" key="2">
    <source>
        <dbReference type="Pfam" id="PF00326"/>
    </source>
</evidence>
<evidence type="ECO:0000256" key="1">
    <source>
        <dbReference type="ARBA" id="ARBA00022801"/>
    </source>
</evidence>
<dbReference type="EMBL" id="JAENIL010000003">
    <property type="protein sequence ID" value="MBK1875616.1"/>
    <property type="molecule type" value="Genomic_DNA"/>
</dbReference>
<dbReference type="InterPro" id="IPR029058">
    <property type="entry name" value="AB_hydrolase_fold"/>
</dbReference>
<dbReference type="Pfam" id="PF00326">
    <property type="entry name" value="Peptidase_S9"/>
    <property type="match status" value="1"/>
</dbReference>
<keyword evidence="1 3" id="KW-0378">Hydrolase</keyword>
<evidence type="ECO:0000313" key="4">
    <source>
        <dbReference type="Proteomes" id="UP000617628"/>
    </source>
</evidence>
<reference evidence="3" key="1">
    <citation type="submission" date="2021-01" db="EMBL/GenBank/DDBJ databases">
        <title>Modified the classification status of verrucomicrobia.</title>
        <authorList>
            <person name="Feng X."/>
        </authorList>
    </citation>
    <scope>NUCLEOTIDE SEQUENCE</scope>
    <source>
        <strain evidence="3">KCTC 13126</strain>
    </source>
</reference>
<dbReference type="GO" id="GO:0004553">
    <property type="term" value="F:hydrolase activity, hydrolyzing O-glycosyl compounds"/>
    <property type="evidence" value="ECO:0007669"/>
    <property type="project" value="TreeGrafter"/>
</dbReference>
<dbReference type="SUPFAM" id="SSF53474">
    <property type="entry name" value="alpha/beta-Hydrolases"/>
    <property type="match status" value="1"/>
</dbReference>
<organism evidence="3 4">
    <name type="scientific">Pelagicoccus mobilis</name>
    <dbReference type="NCBI Taxonomy" id="415221"/>
    <lineage>
        <taxon>Bacteria</taxon>
        <taxon>Pseudomonadati</taxon>
        <taxon>Verrucomicrobiota</taxon>
        <taxon>Opitutia</taxon>
        <taxon>Puniceicoccales</taxon>
        <taxon>Pelagicoccaceae</taxon>
        <taxon>Pelagicoccus</taxon>
    </lineage>
</organism>
<feature type="domain" description="Peptidase S9 prolyl oligopeptidase catalytic" evidence="2">
    <location>
        <begin position="95"/>
        <end position="229"/>
    </location>
</feature>
<gene>
    <name evidence="3" type="ORF">JIN87_01990</name>
</gene>
<dbReference type="InterPro" id="IPR001375">
    <property type="entry name" value="Peptidase_S9_cat"/>
</dbReference>
<dbReference type="PANTHER" id="PTHR16138">
    <property type="entry name" value="MYCOPHENOLIC ACID ACYL-GLUCURONIDE ESTERASE, MITOCHONDRIAL"/>
    <property type="match status" value="1"/>
</dbReference>
<dbReference type="RefSeq" id="WP_200353834.1">
    <property type="nucleotide sequence ID" value="NZ_JAENIL010000003.1"/>
</dbReference>
<proteinExistence type="predicted"/>
<dbReference type="Gene3D" id="3.40.50.1820">
    <property type="entry name" value="alpha/beta hydrolase"/>
    <property type="match status" value="1"/>
</dbReference>
<name>A0A934VJH2_9BACT</name>
<dbReference type="GO" id="GO:0006508">
    <property type="term" value="P:proteolysis"/>
    <property type="evidence" value="ECO:0007669"/>
    <property type="project" value="InterPro"/>
</dbReference>
<dbReference type="GO" id="GO:0008236">
    <property type="term" value="F:serine-type peptidase activity"/>
    <property type="evidence" value="ECO:0007669"/>
    <property type="project" value="InterPro"/>
</dbReference>